<organism evidence="5 6">
    <name type="scientific">Dissulfuribacter thermophilus</name>
    <dbReference type="NCBI Taxonomy" id="1156395"/>
    <lineage>
        <taxon>Bacteria</taxon>
        <taxon>Pseudomonadati</taxon>
        <taxon>Thermodesulfobacteriota</taxon>
        <taxon>Dissulfuribacteria</taxon>
        <taxon>Dissulfuribacterales</taxon>
        <taxon>Dissulfuribacteraceae</taxon>
        <taxon>Dissulfuribacter</taxon>
    </lineage>
</organism>
<dbReference type="GO" id="GO:0000160">
    <property type="term" value="P:phosphorelay signal transduction system"/>
    <property type="evidence" value="ECO:0007669"/>
    <property type="project" value="InterPro"/>
</dbReference>
<keyword evidence="1 2" id="KW-0597">Phosphoprotein</keyword>
<dbReference type="InterPro" id="IPR011006">
    <property type="entry name" value="CheY-like_superfamily"/>
</dbReference>
<dbReference type="Proteomes" id="UP000093080">
    <property type="component" value="Unassembled WGS sequence"/>
</dbReference>
<gene>
    <name evidence="5" type="ORF">DBT_0272</name>
</gene>
<dbReference type="Pfam" id="PF03861">
    <property type="entry name" value="ANTAR"/>
    <property type="match status" value="1"/>
</dbReference>
<dbReference type="InterPro" id="IPR050595">
    <property type="entry name" value="Bact_response_regulator"/>
</dbReference>
<dbReference type="PROSITE" id="PS50110">
    <property type="entry name" value="RESPONSE_REGULATORY"/>
    <property type="match status" value="1"/>
</dbReference>
<dbReference type="AlphaFoldDB" id="A0A1B9F9C5"/>
<dbReference type="InterPro" id="IPR008327">
    <property type="entry name" value="Sig_transdc_resp-reg_antiterm"/>
</dbReference>
<dbReference type="SMART" id="SM00448">
    <property type="entry name" value="REC"/>
    <property type="match status" value="1"/>
</dbReference>
<dbReference type="PANTHER" id="PTHR44591:SF3">
    <property type="entry name" value="RESPONSE REGULATORY DOMAIN-CONTAINING PROTEIN"/>
    <property type="match status" value="1"/>
</dbReference>
<dbReference type="STRING" id="1156395.DBT_0272"/>
<evidence type="ECO:0000259" key="3">
    <source>
        <dbReference type="PROSITE" id="PS50110"/>
    </source>
</evidence>
<evidence type="ECO:0000259" key="4">
    <source>
        <dbReference type="PROSITE" id="PS50921"/>
    </source>
</evidence>
<dbReference type="PIRSF" id="PIRSF036382">
    <property type="entry name" value="RR_antiterm"/>
    <property type="match status" value="1"/>
</dbReference>
<evidence type="ECO:0000313" key="5">
    <source>
        <dbReference type="EMBL" id="OCC16455.1"/>
    </source>
</evidence>
<feature type="modified residue" description="4-aspartylphosphate" evidence="2">
    <location>
        <position position="57"/>
    </location>
</feature>
<accession>A0A1B9F9C5</accession>
<proteinExistence type="predicted"/>
<evidence type="ECO:0000256" key="2">
    <source>
        <dbReference type="PROSITE-ProRule" id="PRU00169"/>
    </source>
</evidence>
<sequence length="198" mass="21967">MSSKGINILIAEDDVAVAKGFQLILEKAGYRIVGLAHDGIQAMDLAIKTTPDLILMDIKMPRMDGLEAARRINQNNRKGYIPIVLVTAYADQKLVEKAKESGVLGYLVKPVHLDDLVPAVELAYSAAQRINALEGVVENLSQELESRKVVERAKGILMKRLNISEEEALSMMQKESRRQRIKLRDLAKAIISSDKVMS</sequence>
<dbReference type="PANTHER" id="PTHR44591">
    <property type="entry name" value="STRESS RESPONSE REGULATOR PROTEIN 1"/>
    <property type="match status" value="1"/>
</dbReference>
<protein>
    <submittedName>
        <fullName evidence="5">Putative two-component system response regulator</fullName>
    </submittedName>
</protein>
<dbReference type="InterPro" id="IPR001789">
    <property type="entry name" value="Sig_transdc_resp-reg_receiver"/>
</dbReference>
<feature type="domain" description="Response regulatory" evidence="3">
    <location>
        <begin position="7"/>
        <end position="124"/>
    </location>
</feature>
<keyword evidence="6" id="KW-1185">Reference proteome</keyword>
<dbReference type="GO" id="GO:0003723">
    <property type="term" value="F:RNA binding"/>
    <property type="evidence" value="ECO:0007669"/>
    <property type="project" value="InterPro"/>
</dbReference>
<comment type="caution">
    <text evidence="5">The sequence shown here is derived from an EMBL/GenBank/DDBJ whole genome shotgun (WGS) entry which is preliminary data.</text>
</comment>
<reference evidence="5 6" key="1">
    <citation type="submission" date="2016-06" db="EMBL/GenBank/DDBJ databases">
        <title>Respiratory ammonification of nitrate coupled to the oxidation of elemental sulfur in deep-sea autotrophic thermophilic bacteria.</title>
        <authorList>
            <person name="Slobodkina G.B."/>
            <person name="Mardanov A.V."/>
            <person name="Ravin N.V."/>
            <person name="Frolova A.A."/>
            <person name="Viryasiv M.B."/>
            <person name="Chernyh N.A."/>
            <person name="Bonch-Osmolovskaya E.A."/>
            <person name="Slobodkin A.I."/>
        </authorList>
    </citation>
    <scope>NUCLEOTIDE SEQUENCE [LARGE SCALE GENOMIC DNA]</scope>
    <source>
        <strain evidence="5 6">S69</strain>
    </source>
</reference>
<dbReference type="Pfam" id="PF00072">
    <property type="entry name" value="Response_reg"/>
    <property type="match status" value="1"/>
</dbReference>
<dbReference type="SMART" id="SM01012">
    <property type="entry name" value="ANTAR"/>
    <property type="match status" value="1"/>
</dbReference>
<dbReference type="SUPFAM" id="SSF52172">
    <property type="entry name" value="CheY-like"/>
    <property type="match status" value="1"/>
</dbReference>
<feature type="domain" description="ANTAR" evidence="4">
    <location>
        <begin position="130"/>
        <end position="191"/>
    </location>
</feature>
<dbReference type="EMBL" id="MAGO01000001">
    <property type="protein sequence ID" value="OCC16455.1"/>
    <property type="molecule type" value="Genomic_DNA"/>
</dbReference>
<dbReference type="InterPro" id="IPR036388">
    <property type="entry name" value="WH-like_DNA-bd_sf"/>
</dbReference>
<evidence type="ECO:0000256" key="1">
    <source>
        <dbReference type="ARBA" id="ARBA00022553"/>
    </source>
</evidence>
<dbReference type="Gene3D" id="3.40.50.2300">
    <property type="match status" value="1"/>
</dbReference>
<dbReference type="Gene3D" id="1.10.10.10">
    <property type="entry name" value="Winged helix-like DNA-binding domain superfamily/Winged helix DNA-binding domain"/>
    <property type="match status" value="1"/>
</dbReference>
<evidence type="ECO:0000313" key="6">
    <source>
        <dbReference type="Proteomes" id="UP000093080"/>
    </source>
</evidence>
<dbReference type="PROSITE" id="PS50921">
    <property type="entry name" value="ANTAR"/>
    <property type="match status" value="1"/>
</dbReference>
<dbReference type="InterPro" id="IPR005561">
    <property type="entry name" value="ANTAR"/>
</dbReference>
<name>A0A1B9F9C5_9BACT</name>